<keyword evidence="3" id="KW-1185">Reference proteome</keyword>
<dbReference type="SUPFAM" id="SSF56112">
    <property type="entry name" value="Protein kinase-like (PK-like)"/>
    <property type="match status" value="1"/>
</dbReference>
<dbReference type="AlphaFoldDB" id="K0TAT5"/>
<comment type="caution">
    <text evidence="2">The sequence shown here is derived from an EMBL/GenBank/DDBJ whole genome shotgun (WGS) entry which is preliminary data.</text>
</comment>
<dbReference type="InterPro" id="IPR002575">
    <property type="entry name" value="Aminoglycoside_PTrfase"/>
</dbReference>
<evidence type="ECO:0000313" key="3">
    <source>
        <dbReference type="Proteomes" id="UP000266841"/>
    </source>
</evidence>
<dbReference type="Gene3D" id="3.90.1200.10">
    <property type="match status" value="1"/>
</dbReference>
<evidence type="ECO:0000313" key="2">
    <source>
        <dbReference type="EMBL" id="EJK67602.1"/>
    </source>
</evidence>
<dbReference type="PANTHER" id="PTHR11012">
    <property type="entry name" value="PROTEIN KINASE-LIKE DOMAIN-CONTAINING"/>
    <property type="match status" value="1"/>
</dbReference>
<dbReference type="PANTHER" id="PTHR11012:SF30">
    <property type="entry name" value="PROTEIN KINASE-LIKE DOMAIN-CONTAINING"/>
    <property type="match status" value="1"/>
</dbReference>
<dbReference type="OMA" id="ERWVWLF"/>
<dbReference type="OrthoDB" id="191037at2759"/>
<sequence length="440" mass="48257">MSSGSPGPEFLDRPFLSGWDDPEVVAERLGTALDDAHGSGNSATRIESAACESLADHSGLSGDLQVLTVTLSESGARKEIKLLIKQSMPGEEKAKSSKAFGKHREAYMYSTIGPWLRERARSDCSFIPRAHYAVADPSAGQYSVVTDYYDGSIEAGLFYPKSIHNSSNERRRARDLPPSITRRDVTLEAVRVAARIHGCFLLDGTLLSDERISEHLRMADWIQGNGRESFLASQQMIQNGWRSAKIKHDKGLHDVALKQRFIEVMDASVGQALDFDAFVSKWSGAGAEGDLPFTLVHGDFHPGNLLVPASSVESGNVELVLVDWEAVGVGSGPQDLGQYLISHTDAAEAVDMLGRIASLYRETLVDTVAGTNPSLVGSVPSAESTRREMIYGGLERWVWLFAVMCGMPIPSNYMQYFHDQMYDWMVLNDVTPETIGMPRP</sequence>
<protein>
    <recommendedName>
        <fullName evidence="1">Aminoglycoside phosphotransferase domain-containing protein</fullName>
    </recommendedName>
</protein>
<dbReference type="EMBL" id="AGNL01012897">
    <property type="protein sequence ID" value="EJK67602.1"/>
    <property type="molecule type" value="Genomic_DNA"/>
</dbReference>
<reference evidence="2 3" key="1">
    <citation type="journal article" date="2012" name="Genome Biol.">
        <title>Genome and low-iron response of an oceanic diatom adapted to chronic iron limitation.</title>
        <authorList>
            <person name="Lommer M."/>
            <person name="Specht M."/>
            <person name="Roy A.S."/>
            <person name="Kraemer L."/>
            <person name="Andreson R."/>
            <person name="Gutowska M.A."/>
            <person name="Wolf J."/>
            <person name="Bergner S.V."/>
            <person name="Schilhabel M.B."/>
            <person name="Klostermeier U.C."/>
            <person name="Beiko R.G."/>
            <person name="Rosenstiel P."/>
            <person name="Hippler M."/>
            <person name="Laroche J."/>
        </authorList>
    </citation>
    <scope>NUCLEOTIDE SEQUENCE [LARGE SCALE GENOMIC DNA]</scope>
    <source>
        <strain evidence="2 3">CCMP1005</strain>
    </source>
</reference>
<dbReference type="eggNOG" id="ENOG502RUMD">
    <property type="taxonomic scope" value="Eukaryota"/>
</dbReference>
<dbReference type="InterPro" id="IPR011009">
    <property type="entry name" value="Kinase-like_dom_sf"/>
</dbReference>
<gene>
    <name evidence="2" type="ORF">THAOC_11341</name>
</gene>
<organism evidence="2 3">
    <name type="scientific">Thalassiosira oceanica</name>
    <name type="common">Marine diatom</name>
    <dbReference type="NCBI Taxonomy" id="159749"/>
    <lineage>
        <taxon>Eukaryota</taxon>
        <taxon>Sar</taxon>
        <taxon>Stramenopiles</taxon>
        <taxon>Ochrophyta</taxon>
        <taxon>Bacillariophyta</taxon>
        <taxon>Coscinodiscophyceae</taxon>
        <taxon>Thalassiosirophycidae</taxon>
        <taxon>Thalassiosirales</taxon>
        <taxon>Thalassiosiraceae</taxon>
        <taxon>Thalassiosira</taxon>
    </lineage>
</organism>
<evidence type="ECO:0000259" key="1">
    <source>
        <dbReference type="Pfam" id="PF01636"/>
    </source>
</evidence>
<proteinExistence type="predicted"/>
<dbReference type="Pfam" id="PF01636">
    <property type="entry name" value="APH"/>
    <property type="match status" value="1"/>
</dbReference>
<name>K0TAT5_THAOC</name>
<feature type="domain" description="Aminoglycoside phosphotransferase" evidence="1">
    <location>
        <begin position="264"/>
        <end position="352"/>
    </location>
</feature>
<dbReference type="Proteomes" id="UP000266841">
    <property type="component" value="Unassembled WGS sequence"/>
</dbReference>
<accession>K0TAT5</accession>